<protein>
    <submittedName>
        <fullName evidence="1">Uncharacterized protein</fullName>
    </submittedName>
</protein>
<name>A0A6A6PBX9_9PEZI</name>
<gene>
    <name evidence="1" type="ORF">BDY21DRAFT_86808</name>
</gene>
<dbReference type="AlphaFoldDB" id="A0A6A6PBX9"/>
<keyword evidence="2" id="KW-1185">Reference proteome</keyword>
<evidence type="ECO:0000313" key="2">
    <source>
        <dbReference type="Proteomes" id="UP000799766"/>
    </source>
</evidence>
<reference evidence="1" key="1">
    <citation type="journal article" date="2020" name="Stud. Mycol.">
        <title>101 Dothideomycetes genomes: a test case for predicting lifestyles and emergence of pathogens.</title>
        <authorList>
            <person name="Haridas S."/>
            <person name="Albert R."/>
            <person name="Binder M."/>
            <person name="Bloem J."/>
            <person name="Labutti K."/>
            <person name="Salamov A."/>
            <person name="Andreopoulos B."/>
            <person name="Baker S."/>
            <person name="Barry K."/>
            <person name="Bills G."/>
            <person name="Bluhm B."/>
            <person name="Cannon C."/>
            <person name="Castanera R."/>
            <person name="Culley D."/>
            <person name="Daum C."/>
            <person name="Ezra D."/>
            <person name="Gonzalez J."/>
            <person name="Henrissat B."/>
            <person name="Kuo A."/>
            <person name="Liang C."/>
            <person name="Lipzen A."/>
            <person name="Lutzoni F."/>
            <person name="Magnuson J."/>
            <person name="Mondo S."/>
            <person name="Nolan M."/>
            <person name="Ohm R."/>
            <person name="Pangilinan J."/>
            <person name="Park H.-J."/>
            <person name="Ramirez L."/>
            <person name="Alfaro M."/>
            <person name="Sun H."/>
            <person name="Tritt A."/>
            <person name="Yoshinaga Y."/>
            <person name="Zwiers L.-H."/>
            <person name="Turgeon B."/>
            <person name="Goodwin S."/>
            <person name="Spatafora J."/>
            <person name="Crous P."/>
            <person name="Grigoriev I."/>
        </authorList>
    </citation>
    <scope>NUCLEOTIDE SEQUENCE</scope>
    <source>
        <strain evidence="1">ATCC 16933</strain>
    </source>
</reference>
<dbReference type="EMBL" id="MU001671">
    <property type="protein sequence ID" value="KAF2461454.1"/>
    <property type="molecule type" value="Genomic_DNA"/>
</dbReference>
<proteinExistence type="predicted"/>
<dbReference type="Proteomes" id="UP000799766">
    <property type="component" value="Unassembled WGS sequence"/>
</dbReference>
<organism evidence="1 2">
    <name type="scientific">Lineolata rhizophorae</name>
    <dbReference type="NCBI Taxonomy" id="578093"/>
    <lineage>
        <taxon>Eukaryota</taxon>
        <taxon>Fungi</taxon>
        <taxon>Dikarya</taxon>
        <taxon>Ascomycota</taxon>
        <taxon>Pezizomycotina</taxon>
        <taxon>Dothideomycetes</taxon>
        <taxon>Dothideomycetes incertae sedis</taxon>
        <taxon>Lineolatales</taxon>
        <taxon>Lineolataceae</taxon>
        <taxon>Lineolata</taxon>
    </lineage>
</organism>
<accession>A0A6A6PBX9</accession>
<evidence type="ECO:0000313" key="1">
    <source>
        <dbReference type="EMBL" id="KAF2461454.1"/>
    </source>
</evidence>
<sequence>MAARKPCVSVGGPLPDCRRPIAAMLPNGSPSPTAPLLRRAGSRLDATRMREIVRALAKKAERSCWRGVLLAVGGEPRSAIGSCRARFVVPADRFGRLVQRAGSCEEQYLSRRSANERLRIRRTSLSPRHAFFAERRIQGAARGNLEVTSRRAAVVVCM</sequence>